<dbReference type="CDD" id="cd03811">
    <property type="entry name" value="GT4_GT28_WabH-like"/>
    <property type="match status" value="1"/>
</dbReference>
<dbReference type="PANTHER" id="PTHR12526">
    <property type="entry name" value="GLYCOSYLTRANSFERASE"/>
    <property type="match status" value="1"/>
</dbReference>
<protein>
    <submittedName>
        <fullName evidence="2">Glycosyltransferase</fullName>
    </submittedName>
</protein>
<dbReference type="Pfam" id="PF13439">
    <property type="entry name" value="Glyco_transf_4"/>
    <property type="match status" value="1"/>
</dbReference>
<evidence type="ECO:0000313" key="2">
    <source>
        <dbReference type="EMBL" id="HED11719.1"/>
    </source>
</evidence>
<evidence type="ECO:0000259" key="1">
    <source>
        <dbReference type="Pfam" id="PF13439"/>
    </source>
</evidence>
<dbReference type="AlphaFoldDB" id="A0A7V1LPD0"/>
<feature type="non-terminal residue" evidence="2">
    <location>
        <position position="310"/>
    </location>
</feature>
<comment type="caution">
    <text evidence="2">The sequence shown here is derived from an EMBL/GenBank/DDBJ whole genome shotgun (WGS) entry which is preliminary data.</text>
</comment>
<reference evidence="2" key="1">
    <citation type="journal article" date="2020" name="mSystems">
        <title>Genome- and Community-Level Interaction Insights into Carbon Utilization and Element Cycling Functions of Hydrothermarchaeota in Hydrothermal Sediment.</title>
        <authorList>
            <person name="Zhou Z."/>
            <person name="Liu Y."/>
            <person name="Xu W."/>
            <person name="Pan J."/>
            <person name="Luo Z.H."/>
            <person name="Li M."/>
        </authorList>
    </citation>
    <scope>NUCLEOTIDE SEQUENCE [LARGE SCALE GENOMIC DNA]</scope>
    <source>
        <strain evidence="2">HyVt-456</strain>
    </source>
</reference>
<dbReference type="SUPFAM" id="SSF53756">
    <property type="entry name" value="UDP-Glycosyltransferase/glycogen phosphorylase"/>
    <property type="match status" value="1"/>
</dbReference>
<name>A0A7V1LPD0_CALAY</name>
<proteinExistence type="predicted"/>
<accession>A0A7V1LPD0</accession>
<organism evidence="2">
    <name type="scientific">Caldithrix abyssi</name>
    <dbReference type="NCBI Taxonomy" id="187145"/>
    <lineage>
        <taxon>Bacteria</taxon>
        <taxon>Pseudomonadati</taxon>
        <taxon>Calditrichota</taxon>
        <taxon>Calditrichia</taxon>
        <taxon>Calditrichales</taxon>
        <taxon>Calditrichaceae</taxon>
        <taxon>Caldithrix</taxon>
    </lineage>
</organism>
<gene>
    <name evidence="2" type="ORF">ENJ10_13585</name>
</gene>
<sequence>MNILFINSISADKFGGGEKWMTKAARGLMDNGHKVWIASKKNAEILKRAEQRGVPTEVIGIYTDFSPVKTRQVTRFLKSRQIDVMVCNLNKDVRVAGLGARLAGDTVVIARHGVQLIGNEWKHKITLTNLTDGLVTNTKSIKETYESFGWFPENHIRVIYNGIEDKSAVTAHDFSGDYPGKKVLLAAGRLSGQKGFEYLIDAAALMRQKRDDFVVLIAGKGREEAALKQRIAGNNLQEVVHLLGFREDTESLTKGADLFVLSSLYEGMPNVVMEAMAVGKAVVATDVNGVRELMLDGESGLIVPPKDSAA</sequence>
<dbReference type="Gene3D" id="3.40.50.2000">
    <property type="entry name" value="Glycogen Phosphorylase B"/>
    <property type="match status" value="2"/>
</dbReference>
<dbReference type="GO" id="GO:0016757">
    <property type="term" value="F:glycosyltransferase activity"/>
    <property type="evidence" value="ECO:0007669"/>
    <property type="project" value="UniProtKB-ARBA"/>
</dbReference>
<feature type="domain" description="Glycosyltransferase subfamily 4-like N-terminal" evidence="1">
    <location>
        <begin position="14"/>
        <end position="164"/>
    </location>
</feature>
<dbReference type="InterPro" id="IPR028098">
    <property type="entry name" value="Glyco_trans_4-like_N"/>
</dbReference>
<dbReference type="Pfam" id="PF13692">
    <property type="entry name" value="Glyco_trans_1_4"/>
    <property type="match status" value="1"/>
</dbReference>
<dbReference type="Proteomes" id="UP000886005">
    <property type="component" value="Unassembled WGS sequence"/>
</dbReference>
<dbReference type="EMBL" id="DRLD01000381">
    <property type="protein sequence ID" value="HED11719.1"/>
    <property type="molecule type" value="Genomic_DNA"/>
</dbReference>